<evidence type="ECO:0000313" key="2">
    <source>
        <dbReference type="Proteomes" id="UP000054097"/>
    </source>
</evidence>
<accession>A0A0C3AHX6</accession>
<gene>
    <name evidence="1" type="ORF">M408DRAFT_193938</name>
</gene>
<dbReference type="AlphaFoldDB" id="A0A0C3AHX6"/>
<dbReference type="Proteomes" id="UP000054097">
    <property type="component" value="Unassembled WGS sequence"/>
</dbReference>
<sequence>MIYCDIGAHICVEQFVEVLPPFFMRKRHVNFTNLDVKPNFVRLMTRSTREFDLMRI</sequence>
<organism evidence="1 2">
    <name type="scientific">Serendipita vermifera MAFF 305830</name>
    <dbReference type="NCBI Taxonomy" id="933852"/>
    <lineage>
        <taxon>Eukaryota</taxon>
        <taxon>Fungi</taxon>
        <taxon>Dikarya</taxon>
        <taxon>Basidiomycota</taxon>
        <taxon>Agaricomycotina</taxon>
        <taxon>Agaricomycetes</taxon>
        <taxon>Sebacinales</taxon>
        <taxon>Serendipitaceae</taxon>
        <taxon>Serendipita</taxon>
    </lineage>
</organism>
<dbReference type="EMBL" id="KN824580">
    <property type="protein sequence ID" value="KIM19669.1"/>
    <property type="molecule type" value="Genomic_DNA"/>
</dbReference>
<evidence type="ECO:0000313" key="1">
    <source>
        <dbReference type="EMBL" id="KIM19669.1"/>
    </source>
</evidence>
<name>A0A0C3AHX6_SERVB</name>
<keyword evidence="2" id="KW-1185">Reference proteome</keyword>
<protein>
    <submittedName>
        <fullName evidence="1">Uncharacterized protein</fullName>
    </submittedName>
</protein>
<reference evidence="1 2" key="1">
    <citation type="submission" date="2014-04" db="EMBL/GenBank/DDBJ databases">
        <authorList>
            <consortium name="DOE Joint Genome Institute"/>
            <person name="Kuo A."/>
            <person name="Zuccaro A."/>
            <person name="Kohler A."/>
            <person name="Nagy L.G."/>
            <person name="Floudas D."/>
            <person name="Copeland A."/>
            <person name="Barry K.W."/>
            <person name="Cichocki N."/>
            <person name="Veneault-Fourrey C."/>
            <person name="LaButti K."/>
            <person name="Lindquist E.A."/>
            <person name="Lipzen A."/>
            <person name="Lundell T."/>
            <person name="Morin E."/>
            <person name="Murat C."/>
            <person name="Sun H."/>
            <person name="Tunlid A."/>
            <person name="Henrissat B."/>
            <person name="Grigoriev I.V."/>
            <person name="Hibbett D.S."/>
            <person name="Martin F."/>
            <person name="Nordberg H.P."/>
            <person name="Cantor M.N."/>
            <person name="Hua S.X."/>
        </authorList>
    </citation>
    <scope>NUCLEOTIDE SEQUENCE [LARGE SCALE GENOMIC DNA]</scope>
    <source>
        <strain evidence="1 2">MAFF 305830</strain>
    </source>
</reference>
<dbReference type="HOGENOM" id="CLU_3015665_0_0_1"/>
<proteinExistence type="predicted"/>
<reference evidence="2" key="2">
    <citation type="submission" date="2015-01" db="EMBL/GenBank/DDBJ databases">
        <title>Evolutionary Origins and Diversification of the Mycorrhizal Mutualists.</title>
        <authorList>
            <consortium name="DOE Joint Genome Institute"/>
            <consortium name="Mycorrhizal Genomics Consortium"/>
            <person name="Kohler A."/>
            <person name="Kuo A."/>
            <person name="Nagy L.G."/>
            <person name="Floudas D."/>
            <person name="Copeland A."/>
            <person name="Barry K.W."/>
            <person name="Cichocki N."/>
            <person name="Veneault-Fourrey C."/>
            <person name="LaButti K."/>
            <person name="Lindquist E.A."/>
            <person name="Lipzen A."/>
            <person name="Lundell T."/>
            <person name="Morin E."/>
            <person name="Murat C."/>
            <person name="Riley R."/>
            <person name="Ohm R."/>
            <person name="Sun H."/>
            <person name="Tunlid A."/>
            <person name="Henrissat B."/>
            <person name="Grigoriev I.V."/>
            <person name="Hibbett D.S."/>
            <person name="Martin F."/>
        </authorList>
    </citation>
    <scope>NUCLEOTIDE SEQUENCE [LARGE SCALE GENOMIC DNA]</scope>
    <source>
        <strain evidence="2">MAFF 305830</strain>
    </source>
</reference>